<dbReference type="eggNOG" id="KOG3536">
    <property type="taxonomic scope" value="Eukaryota"/>
</dbReference>
<feature type="domain" description="PID" evidence="2">
    <location>
        <begin position="36"/>
        <end position="167"/>
    </location>
</feature>
<organism evidence="3 4">
    <name type="scientific">Tetranychus urticae</name>
    <name type="common">Two-spotted spider mite</name>
    <dbReference type="NCBI Taxonomy" id="32264"/>
    <lineage>
        <taxon>Eukaryota</taxon>
        <taxon>Metazoa</taxon>
        <taxon>Ecdysozoa</taxon>
        <taxon>Arthropoda</taxon>
        <taxon>Chelicerata</taxon>
        <taxon>Arachnida</taxon>
        <taxon>Acari</taxon>
        <taxon>Acariformes</taxon>
        <taxon>Trombidiformes</taxon>
        <taxon>Prostigmata</taxon>
        <taxon>Eleutherengona</taxon>
        <taxon>Raphignathae</taxon>
        <taxon>Tetranychoidea</taxon>
        <taxon>Tetranychidae</taxon>
        <taxon>Tetranychus</taxon>
    </lineage>
</organism>
<dbReference type="InterPro" id="IPR011993">
    <property type="entry name" value="PH-like_dom_sf"/>
</dbReference>
<dbReference type="SUPFAM" id="SSF50729">
    <property type="entry name" value="PH domain-like"/>
    <property type="match status" value="1"/>
</dbReference>
<dbReference type="Pfam" id="PF00640">
    <property type="entry name" value="PID"/>
    <property type="match status" value="1"/>
</dbReference>
<dbReference type="PANTHER" id="PTHR11232">
    <property type="entry name" value="PHOSPHOTYROSINE INTERACTION DOMAIN-CONTAINING FAMILY MEMBER"/>
    <property type="match status" value="1"/>
</dbReference>
<dbReference type="Gene3D" id="2.30.29.30">
    <property type="entry name" value="Pleckstrin-homology domain (PH domain)/Phosphotyrosine-binding domain (PTB)"/>
    <property type="match status" value="1"/>
</dbReference>
<feature type="compositionally biased region" description="Basic and acidic residues" evidence="1">
    <location>
        <begin position="166"/>
        <end position="182"/>
    </location>
</feature>
<evidence type="ECO:0000313" key="3">
    <source>
        <dbReference type="EnsemblMetazoa" id="tetur09g04820.1"/>
    </source>
</evidence>
<dbReference type="OMA" id="KNETHEC"/>
<dbReference type="CDD" id="cd13159">
    <property type="entry name" value="PTB_LDLRAP-mammal-like"/>
    <property type="match status" value="1"/>
</dbReference>
<dbReference type="KEGG" id="tut:107363237"/>
<dbReference type="PANTHER" id="PTHR11232:SF74">
    <property type="entry name" value="PTB DOMAIN-CONTAINING ADAPTER PROTEIN CED-6-LIKE PROTEIN"/>
    <property type="match status" value="1"/>
</dbReference>
<dbReference type="AlphaFoldDB" id="T1KE01"/>
<sequence>MSAILKAFTFGKSKHKKLPEEWGEDIKHPVNEGLPFHCKYIGSTLVEKASDDATTAEAIKTIIQMSKLAGKVKNLRKVVLTIKPTGISCKDAHNDEEIFDISIYRISYCSADANYDRVVAFIATNKNETHECHAFLTRKNEVARACALTISQAFAIAFEKYQETLKEKNQTKPSNDSKDTKSNGKSTDQASNENCQTNGAPMIDLLSDSTPTLNGQINDLDADKDCFLRLAMSRARTVSDDVPLLPSNLTLKGFQDPNQLNEFIRAATCDDGFDKNDAFNLF</sequence>
<dbReference type="PROSITE" id="PS01179">
    <property type="entry name" value="PID"/>
    <property type="match status" value="1"/>
</dbReference>
<gene>
    <name evidence="3" type="primary">107363237</name>
</gene>
<feature type="compositionally biased region" description="Polar residues" evidence="1">
    <location>
        <begin position="183"/>
        <end position="199"/>
    </location>
</feature>
<dbReference type="STRING" id="32264.T1KE01"/>
<keyword evidence="4" id="KW-1185">Reference proteome</keyword>
<feature type="region of interest" description="Disordered" evidence="1">
    <location>
        <begin position="166"/>
        <end position="201"/>
    </location>
</feature>
<dbReference type="Proteomes" id="UP000015104">
    <property type="component" value="Unassembled WGS sequence"/>
</dbReference>
<evidence type="ECO:0000256" key="1">
    <source>
        <dbReference type="SAM" id="MobiDB-lite"/>
    </source>
</evidence>
<evidence type="ECO:0000259" key="2">
    <source>
        <dbReference type="PROSITE" id="PS01179"/>
    </source>
</evidence>
<dbReference type="HOGENOM" id="CLU_078253_0_0_1"/>
<dbReference type="EnsemblMetazoa" id="tetur09g04820.1">
    <property type="protein sequence ID" value="tetur09g04820.1"/>
    <property type="gene ID" value="tetur09g04820"/>
</dbReference>
<dbReference type="InterPro" id="IPR006020">
    <property type="entry name" value="PTB/PI_dom"/>
</dbReference>
<dbReference type="OrthoDB" id="9999955at2759"/>
<accession>T1KE01</accession>
<reference evidence="4" key="1">
    <citation type="submission" date="2011-08" db="EMBL/GenBank/DDBJ databases">
        <authorList>
            <person name="Rombauts S."/>
        </authorList>
    </citation>
    <scope>NUCLEOTIDE SEQUENCE</scope>
    <source>
        <strain evidence="4">London</strain>
    </source>
</reference>
<dbReference type="InterPro" id="IPR051133">
    <property type="entry name" value="Adapter_Engulfment-Domain"/>
</dbReference>
<name>T1KE01_TETUR</name>
<dbReference type="EMBL" id="CAEY01002033">
    <property type="status" value="NOT_ANNOTATED_CDS"/>
    <property type="molecule type" value="Genomic_DNA"/>
</dbReference>
<dbReference type="SMART" id="SM00462">
    <property type="entry name" value="PTB"/>
    <property type="match status" value="1"/>
</dbReference>
<proteinExistence type="predicted"/>
<evidence type="ECO:0000313" key="4">
    <source>
        <dbReference type="Proteomes" id="UP000015104"/>
    </source>
</evidence>
<protein>
    <recommendedName>
        <fullName evidence="2">PID domain-containing protein</fullName>
    </recommendedName>
</protein>
<reference evidence="3" key="2">
    <citation type="submission" date="2015-06" db="UniProtKB">
        <authorList>
            <consortium name="EnsemblMetazoa"/>
        </authorList>
    </citation>
    <scope>IDENTIFICATION</scope>
</reference>